<organism evidence="1 2">
    <name type="scientific">Actinomarinicola tropica</name>
    <dbReference type="NCBI Taxonomy" id="2789776"/>
    <lineage>
        <taxon>Bacteria</taxon>
        <taxon>Bacillati</taxon>
        <taxon>Actinomycetota</taxon>
        <taxon>Acidimicrobiia</taxon>
        <taxon>Acidimicrobiales</taxon>
        <taxon>Iamiaceae</taxon>
        <taxon>Actinomarinicola</taxon>
    </lineage>
</organism>
<proteinExistence type="predicted"/>
<dbReference type="RefSeq" id="WP_153759339.1">
    <property type="nucleotide sequence ID" value="NZ_CP045851.1"/>
</dbReference>
<accession>A0A5Q2RKY4</accession>
<dbReference type="SUPFAM" id="SSF109604">
    <property type="entry name" value="HD-domain/PDEase-like"/>
    <property type="match status" value="1"/>
</dbReference>
<dbReference type="EMBL" id="CP045851">
    <property type="protein sequence ID" value="QGG95231.1"/>
    <property type="molecule type" value="Genomic_DNA"/>
</dbReference>
<gene>
    <name evidence="1" type="ORF">GH723_09070</name>
</gene>
<dbReference type="Proteomes" id="UP000334019">
    <property type="component" value="Chromosome"/>
</dbReference>
<dbReference type="Gene3D" id="1.10.3210.10">
    <property type="entry name" value="Hypothetical protein af1432"/>
    <property type="match status" value="1"/>
</dbReference>
<dbReference type="AlphaFoldDB" id="A0A5Q2RKY4"/>
<protein>
    <submittedName>
        <fullName evidence="1">HD domain-containing protein</fullName>
    </submittedName>
</protein>
<dbReference type="KEGG" id="atq:GH723_09070"/>
<name>A0A5Q2RKY4_9ACTN</name>
<evidence type="ECO:0000313" key="1">
    <source>
        <dbReference type="EMBL" id="QGG95231.1"/>
    </source>
</evidence>
<keyword evidence="2" id="KW-1185">Reference proteome</keyword>
<reference evidence="1 2" key="1">
    <citation type="submission" date="2019-11" db="EMBL/GenBank/DDBJ databases">
        <authorList>
            <person name="He Y."/>
        </authorList>
    </citation>
    <scope>NUCLEOTIDE SEQUENCE [LARGE SCALE GENOMIC DNA]</scope>
    <source>
        <strain evidence="1 2">SCSIO 58843</strain>
    </source>
</reference>
<evidence type="ECO:0000313" key="2">
    <source>
        <dbReference type="Proteomes" id="UP000334019"/>
    </source>
</evidence>
<sequence length="172" mass="18966">MAALGHLARRFVGSLRPGGPPAVDVSWAAQHLLDSERELWDRMSGPDRRHSVAVARRVERALGHEATRPVLAAALLHDVGKTTSGLRTYGRVVASVSAMVGGHEMADHWAKKRGFTRRVGLYLQHDVIGADQLDMAGSDPLTVTWAREHHWPEHMWTLDPRVAHALKAADDD</sequence>